<accession>A0A1F5SJJ1</accession>
<evidence type="ECO:0000313" key="2">
    <source>
        <dbReference type="Proteomes" id="UP000178367"/>
    </source>
</evidence>
<reference evidence="1 2" key="1">
    <citation type="journal article" date="2016" name="Nat. Commun.">
        <title>Thousands of microbial genomes shed light on interconnected biogeochemical processes in an aquifer system.</title>
        <authorList>
            <person name="Anantharaman K."/>
            <person name="Brown C.T."/>
            <person name="Hug L.A."/>
            <person name="Sharon I."/>
            <person name="Castelle C.J."/>
            <person name="Probst A.J."/>
            <person name="Thomas B.C."/>
            <person name="Singh A."/>
            <person name="Wilkins M.J."/>
            <person name="Karaoz U."/>
            <person name="Brodie E.L."/>
            <person name="Williams K.H."/>
            <person name="Hubbard S.S."/>
            <person name="Banfield J.F."/>
        </authorList>
    </citation>
    <scope>NUCLEOTIDE SEQUENCE [LARGE SCALE GENOMIC DNA]</scope>
</reference>
<gene>
    <name evidence="1" type="ORF">A2227_06355</name>
</gene>
<dbReference type="Proteomes" id="UP000178367">
    <property type="component" value="Unassembled WGS sequence"/>
</dbReference>
<name>A0A1F5SJJ1_9BACT</name>
<dbReference type="EMBL" id="MFGB01000013">
    <property type="protein sequence ID" value="OGF26877.1"/>
    <property type="molecule type" value="Genomic_DNA"/>
</dbReference>
<evidence type="ECO:0000313" key="1">
    <source>
        <dbReference type="EMBL" id="OGF26877.1"/>
    </source>
</evidence>
<proteinExistence type="predicted"/>
<organism evidence="1 2">
    <name type="scientific">Candidatus Falkowbacteria bacterium RIFOXYA2_FULL_47_19</name>
    <dbReference type="NCBI Taxonomy" id="1797994"/>
    <lineage>
        <taxon>Bacteria</taxon>
        <taxon>Candidatus Falkowiibacteriota</taxon>
    </lineage>
</organism>
<sequence length="165" mass="18923">MGDAYSDASRAYDREQMEALFIQNLTAYLRPDCSESEAESLLLWLKSVANNRSGSDCYRWDFGRFAWLYRDFSAGAVKLKQGDQETWARLLGAVDDIQFADLKKISPWADKVLLIVHYDHRDGRGDFKYALVRLIKENKSWTVGKKVLVVLPSDILEKIEPIDIA</sequence>
<comment type="caution">
    <text evidence="1">The sequence shown here is derived from an EMBL/GenBank/DDBJ whole genome shotgun (WGS) entry which is preliminary data.</text>
</comment>
<dbReference type="AlphaFoldDB" id="A0A1F5SJJ1"/>
<protein>
    <submittedName>
        <fullName evidence="1">Uncharacterized protein</fullName>
    </submittedName>
</protein>